<keyword evidence="6" id="KW-1185">Reference proteome</keyword>
<dbReference type="InterPro" id="IPR016181">
    <property type="entry name" value="Acyl_CoA_acyltransferase"/>
</dbReference>
<evidence type="ECO:0000259" key="4">
    <source>
        <dbReference type="PROSITE" id="PS51186"/>
    </source>
</evidence>
<comment type="similarity">
    <text evidence="3">Belongs to the acetyltransferase family. RimJ subfamily.</text>
</comment>
<dbReference type="Gene3D" id="3.40.630.30">
    <property type="match status" value="1"/>
</dbReference>
<dbReference type="STRING" id="59843.A3958_23495"/>
<evidence type="ECO:0000256" key="3">
    <source>
        <dbReference type="ARBA" id="ARBA00038502"/>
    </source>
</evidence>
<dbReference type="RefSeq" id="WP_063480577.1">
    <property type="nucleotide sequence ID" value="NZ_CP147845.1"/>
</dbReference>
<sequence length="181" mass="20670">MSIAWQTSRLQLKILDQDRAAEVVDFIVGNEPYFKIWEPVREPEYFTIGKQAELLAAERRSIADGTLFKVWLHQDDKIIGSVAVSNIVRGVFQSGHVGYKLAQSHTGKGYMTEALSAVVSHCFDTLEMHRLEANIMPRNAASLNVVRRLGFYEEGLAIKYLKINGVWEDHLHMVIRNERLE</sequence>
<feature type="domain" description="N-acetyltransferase" evidence="4">
    <location>
        <begin position="24"/>
        <end position="178"/>
    </location>
</feature>
<name>A0A163DAE2_9BACL</name>
<dbReference type="Pfam" id="PF13302">
    <property type="entry name" value="Acetyltransf_3"/>
    <property type="match status" value="1"/>
</dbReference>
<protein>
    <submittedName>
        <fullName evidence="5">Alanine acetyltransferase</fullName>
    </submittedName>
</protein>
<dbReference type="PROSITE" id="PS51186">
    <property type="entry name" value="GNAT"/>
    <property type="match status" value="1"/>
</dbReference>
<dbReference type="GO" id="GO:0005737">
    <property type="term" value="C:cytoplasm"/>
    <property type="evidence" value="ECO:0007669"/>
    <property type="project" value="TreeGrafter"/>
</dbReference>
<proteinExistence type="inferred from homology"/>
<dbReference type="InterPro" id="IPR051531">
    <property type="entry name" value="N-acetyltransferase"/>
</dbReference>
<keyword evidence="1 5" id="KW-0808">Transferase</keyword>
<dbReference type="PANTHER" id="PTHR43792">
    <property type="entry name" value="GNAT FAMILY, PUTATIVE (AFU_ORTHOLOGUE AFUA_3G00765)-RELATED-RELATED"/>
    <property type="match status" value="1"/>
</dbReference>
<gene>
    <name evidence="5" type="ORF">AWU65_00280</name>
</gene>
<evidence type="ECO:0000256" key="2">
    <source>
        <dbReference type="ARBA" id="ARBA00023315"/>
    </source>
</evidence>
<dbReference type="InterPro" id="IPR000182">
    <property type="entry name" value="GNAT_dom"/>
</dbReference>
<accession>A0A163DAE2</accession>
<dbReference type="GO" id="GO:0008999">
    <property type="term" value="F:protein-N-terminal-alanine acetyltransferase activity"/>
    <property type="evidence" value="ECO:0007669"/>
    <property type="project" value="TreeGrafter"/>
</dbReference>
<dbReference type="SUPFAM" id="SSF55729">
    <property type="entry name" value="Acyl-CoA N-acyltransferases (Nat)"/>
    <property type="match status" value="1"/>
</dbReference>
<comment type="caution">
    <text evidence="5">The sequence shown here is derived from an EMBL/GenBank/DDBJ whole genome shotgun (WGS) entry which is preliminary data.</text>
</comment>
<organism evidence="5 6">
    <name type="scientific">Paenibacillus glucanolyticus</name>
    <dbReference type="NCBI Taxonomy" id="59843"/>
    <lineage>
        <taxon>Bacteria</taxon>
        <taxon>Bacillati</taxon>
        <taxon>Bacillota</taxon>
        <taxon>Bacilli</taxon>
        <taxon>Bacillales</taxon>
        <taxon>Paenibacillaceae</taxon>
        <taxon>Paenibacillus</taxon>
    </lineage>
</organism>
<dbReference type="EMBL" id="LWMH01000003">
    <property type="protein sequence ID" value="KZS43098.1"/>
    <property type="molecule type" value="Genomic_DNA"/>
</dbReference>
<dbReference type="OrthoDB" id="9795206at2"/>
<keyword evidence="2" id="KW-0012">Acyltransferase</keyword>
<dbReference type="Proteomes" id="UP000076796">
    <property type="component" value="Unassembled WGS sequence"/>
</dbReference>
<dbReference type="AlphaFoldDB" id="A0A163DAE2"/>
<reference evidence="5" key="1">
    <citation type="journal article" date="2016" name="Genome Announc.">
        <title>Draft genomes of two strains of Paenibacillus glucanolyticus with capability to degrade lignocellulose.</title>
        <authorList>
            <person name="Mathews S.L."/>
            <person name="Pawlak J."/>
            <person name="Grunden A.M."/>
        </authorList>
    </citation>
    <scope>NUCLEOTIDE SEQUENCE [LARGE SCALE GENOMIC DNA]</scope>
    <source>
        <strain evidence="5">SLM1</strain>
    </source>
</reference>
<evidence type="ECO:0000256" key="1">
    <source>
        <dbReference type="ARBA" id="ARBA00022679"/>
    </source>
</evidence>
<dbReference type="PANTHER" id="PTHR43792:SF8">
    <property type="entry name" value="[RIBOSOMAL PROTEIN US5]-ALANINE N-ACETYLTRANSFERASE"/>
    <property type="match status" value="1"/>
</dbReference>
<evidence type="ECO:0000313" key="6">
    <source>
        <dbReference type="Proteomes" id="UP000076796"/>
    </source>
</evidence>
<evidence type="ECO:0000313" key="5">
    <source>
        <dbReference type="EMBL" id="KZS43098.1"/>
    </source>
</evidence>
<dbReference type="GeneID" id="97555182"/>